<feature type="signal peptide" evidence="1">
    <location>
        <begin position="1"/>
        <end position="31"/>
    </location>
</feature>
<dbReference type="InterPro" id="IPR050553">
    <property type="entry name" value="Thioredoxin_ResA/DsbE_sf"/>
</dbReference>
<dbReference type="InterPro" id="IPR013766">
    <property type="entry name" value="Thioredoxin_domain"/>
</dbReference>
<protein>
    <submittedName>
        <fullName evidence="3">Soil-associated protein, TIGR03435 family</fullName>
    </submittedName>
</protein>
<dbReference type="InterPro" id="IPR000866">
    <property type="entry name" value="AhpC/TSA"/>
</dbReference>
<evidence type="ECO:0000313" key="4">
    <source>
        <dbReference type="Proteomes" id="UP000190888"/>
    </source>
</evidence>
<proteinExistence type="predicted"/>
<dbReference type="GO" id="GO:0016491">
    <property type="term" value="F:oxidoreductase activity"/>
    <property type="evidence" value="ECO:0007669"/>
    <property type="project" value="InterPro"/>
</dbReference>
<dbReference type="Pfam" id="PF00578">
    <property type="entry name" value="AhpC-TSA"/>
    <property type="match status" value="1"/>
</dbReference>
<feature type="domain" description="Thioredoxin" evidence="2">
    <location>
        <begin position="36"/>
        <end position="181"/>
    </location>
</feature>
<sequence>MQMIKLRIKIKIMKKICFLLLLTYAVLKVPAQQTMLAAGSRFPDVMITQISNAPVKSLFLNGEKDNKFYILNFWGTWCSPCIPEMDALAKLQVKNNRIRVVAISDDDAGRKAKYLASKPSGLWLATDTTYQLYKMLNLASVGHSAIISPDKMIVAVVRTDSINQRLIDKLLKGETVASNAKTNEPKIQAAGDPFGVDSLTKHSFSIRGYQVGQRPMGRVYFDIPWFKDRRASWFNVGIGNLYRAAYGIKTYGKQEFYDASVKKEEVNGHDMNNKNAFYCVDLLVDSSQKEQFYPILQQYLNQFLPVKVRQEKRMLDVYVLKQKPGATIGFTASTAENSSYGFSGRGFEGTKQRLADFAGNYLSNEMELPVLDETGLTGYYDIKTSVELRTTEGIRKSIDALGLVLEKAQREMPVIVYYK</sequence>
<gene>
    <name evidence="3" type="ORF">SAMN04488132_10392</name>
</gene>
<dbReference type="STRING" id="413434.SAMN04488132_10392"/>
<evidence type="ECO:0000313" key="3">
    <source>
        <dbReference type="EMBL" id="SJZ60493.1"/>
    </source>
</evidence>
<dbReference type="PROSITE" id="PS51352">
    <property type="entry name" value="THIOREDOXIN_2"/>
    <property type="match status" value="1"/>
</dbReference>
<evidence type="ECO:0000256" key="1">
    <source>
        <dbReference type="SAM" id="SignalP"/>
    </source>
</evidence>
<dbReference type="PANTHER" id="PTHR42852">
    <property type="entry name" value="THIOL:DISULFIDE INTERCHANGE PROTEIN DSBE"/>
    <property type="match status" value="1"/>
</dbReference>
<dbReference type="Proteomes" id="UP000190888">
    <property type="component" value="Unassembled WGS sequence"/>
</dbReference>
<dbReference type="Gene3D" id="3.40.30.10">
    <property type="entry name" value="Glutaredoxin"/>
    <property type="match status" value="1"/>
</dbReference>
<dbReference type="SUPFAM" id="SSF52833">
    <property type="entry name" value="Thioredoxin-like"/>
    <property type="match status" value="1"/>
</dbReference>
<dbReference type="InterPro" id="IPR036249">
    <property type="entry name" value="Thioredoxin-like_sf"/>
</dbReference>
<dbReference type="NCBIfam" id="TIGR03435">
    <property type="entry name" value="Soli_TIGR03435"/>
    <property type="match status" value="1"/>
</dbReference>
<dbReference type="EMBL" id="FUWH01000003">
    <property type="protein sequence ID" value="SJZ60493.1"/>
    <property type="molecule type" value="Genomic_DNA"/>
</dbReference>
<reference evidence="3 4" key="1">
    <citation type="submission" date="2017-02" db="EMBL/GenBank/DDBJ databases">
        <authorList>
            <person name="Peterson S.W."/>
        </authorList>
    </citation>
    <scope>NUCLEOTIDE SEQUENCE [LARGE SCALE GENOMIC DNA]</scope>
    <source>
        <strain evidence="3 4">DSM 22335</strain>
    </source>
</reference>
<keyword evidence="4" id="KW-1185">Reference proteome</keyword>
<dbReference type="Pfam" id="PF12543">
    <property type="entry name" value="DUF3738"/>
    <property type="match status" value="1"/>
</dbReference>
<organism evidence="3 4">
    <name type="scientific">Sediminibacterium ginsengisoli</name>
    <dbReference type="NCBI Taxonomy" id="413434"/>
    <lineage>
        <taxon>Bacteria</taxon>
        <taxon>Pseudomonadati</taxon>
        <taxon>Bacteroidota</taxon>
        <taxon>Chitinophagia</taxon>
        <taxon>Chitinophagales</taxon>
        <taxon>Chitinophagaceae</taxon>
        <taxon>Sediminibacterium</taxon>
    </lineage>
</organism>
<dbReference type="CDD" id="cd02966">
    <property type="entry name" value="TlpA_like_family"/>
    <property type="match status" value="1"/>
</dbReference>
<dbReference type="InterPro" id="IPR017801">
    <property type="entry name" value="DUF3738"/>
</dbReference>
<name>A0A1T4M0I5_9BACT</name>
<accession>A0A1T4M0I5</accession>
<evidence type="ECO:0000259" key="2">
    <source>
        <dbReference type="PROSITE" id="PS51352"/>
    </source>
</evidence>
<keyword evidence="1" id="KW-0732">Signal</keyword>
<dbReference type="GO" id="GO:0016209">
    <property type="term" value="F:antioxidant activity"/>
    <property type="evidence" value="ECO:0007669"/>
    <property type="project" value="InterPro"/>
</dbReference>
<dbReference type="AlphaFoldDB" id="A0A1T4M0I5"/>
<dbReference type="PANTHER" id="PTHR42852:SF13">
    <property type="entry name" value="PROTEIN DIPZ"/>
    <property type="match status" value="1"/>
</dbReference>
<feature type="chain" id="PRO_5010520750" evidence="1">
    <location>
        <begin position="32"/>
        <end position="419"/>
    </location>
</feature>